<reference evidence="3" key="1">
    <citation type="journal article" date="2019" name="Int. J. Syst. Evol. Microbiol.">
        <title>The Global Catalogue of Microorganisms (GCM) 10K type strain sequencing project: providing services to taxonomists for standard genome sequencing and annotation.</title>
        <authorList>
            <consortium name="The Broad Institute Genomics Platform"/>
            <consortium name="The Broad Institute Genome Sequencing Center for Infectious Disease"/>
            <person name="Wu L."/>
            <person name="Ma J."/>
        </authorList>
    </citation>
    <scope>NUCLEOTIDE SEQUENCE [LARGE SCALE GENOMIC DNA]</scope>
    <source>
        <strain evidence="3">JCM 32306</strain>
    </source>
</reference>
<feature type="domain" description="N-acetyltransferase" evidence="1">
    <location>
        <begin position="3"/>
        <end position="182"/>
    </location>
</feature>
<dbReference type="InterPro" id="IPR016181">
    <property type="entry name" value="Acyl_CoA_acyltransferase"/>
</dbReference>
<sequence length="182" mass="20721">MSFIVRKAVLTDAKAIAHLERAHVDDELTTHNGILHAHSLTISEVKQLIIQHWIVVAEQQGDIIGYVIAAKWAFVSSQPLYRNIIQRIKFADFEGRPLSTTNTCQYGPVWINQSYRGNGIFEAMVNELKSLLKDRYPFMVTYIAADNARSLAAHQNKAAMQILESFSFEQRDYQLLVTETQP</sequence>
<dbReference type="Gene3D" id="3.40.630.30">
    <property type="match status" value="1"/>
</dbReference>
<dbReference type="InterPro" id="IPR000182">
    <property type="entry name" value="GNAT_dom"/>
</dbReference>
<gene>
    <name evidence="2" type="ORF">GCM10009411_20150</name>
</gene>
<accession>A0ABQ2RCP3</accession>
<comment type="caution">
    <text evidence="2">The sequence shown here is derived from an EMBL/GenBank/DDBJ whole genome shotgun (WGS) entry which is preliminary data.</text>
</comment>
<dbReference type="Proteomes" id="UP000619118">
    <property type="component" value="Unassembled WGS sequence"/>
</dbReference>
<dbReference type="EMBL" id="BMQX01000013">
    <property type="protein sequence ID" value="GGQ19954.1"/>
    <property type="molecule type" value="Genomic_DNA"/>
</dbReference>
<keyword evidence="3" id="KW-1185">Reference proteome</keyword>
<organism evidence="2 3">
    <name type="scientific">Shewanella litoralis</name>
    <dbReference type="NCBI Taxonomy" id="2282700"/>
    <lineage>
        <taxon>Bacteria</taxon>
        <taxon>Pseudomonadati</taxon>
        <taxon>Pseudomonadota</taxon>
        <taxon>Gammaproteobacteria</taxon>
        <taxon>Alteromonadales</taxon>
        <taxon>Shewanellaceae</taxon>
        <taxon>Shewanella</taxon>
    </lineage>
</organism>
<name>A0ABQ2RCP3_9GAMM</name>
<dbReference type="SUPFAM" id="SSF55729">
    <property type="entry name" value="Acyl-CoA N-acyltransferases (Nat)"/>
    <property type="match status" value="1"/>
</dbReference>
<dbReference type="PROSITE" id="PS51186">
    <property type="entry name" value="GNAT"/>
    <property type="match status" value="1"/>
</dbReference>
<evidence type="ECO:0000259" key="1">
    <source>
        <dbReference type="PROSITE" id="PS51186"/>
    </source>
</evidence>
<proteinExistence type="predicted"/>
<dbReference type="RefSeq" id="WP_160053521.1">
    <property type="nucleotide sequence ID" value="NZ_BMQX01000013.1"/>
</dbReference>
<evidence type="ECO:0000313" key="3">
    <source>
        <dbReference type="Proteomes" id="UP000619118"/>
    </source>
</evidence>
<evidence type="ECO:0000313" key="2">
    <source>
        <dbReference type="EMBL" id="GGQ19954.1"/>
    </source>
</evidence>
<protein>
    <submittedName>
        <fullName evidence="2">Acetyltransferase</fullName>
    </submittedName>
</protein>
<dbReference type="Pfam" id="PF00583">
    <property type="entry name" value="Acetyltransf_1"/>
    <property type="match status" value="1"/>
</dbReference>